<evidence type="ECO:0000256" key="4">
    <source>
        <dbReference type="ARBA" id="ARBA00022801"/>
    </source>
</evidence>
<dbReference type="EC" id="3.5.1.4" evidence="3"/>
<dbReference type="InterPro" id="IPR036928">
    <property type="entry name" value="AS_sf"/>
</dbReference>
<gene>
    <name evidence="7" type="ORF">AAP_04764</name>
</gene>
<dbReference type="PANTHER" id="PTHR46072:SF6">
    <property type="entry name" value="AMIDASE, PUTATIVE (AFU_ORTHOLOGUE AFUA_1G14530)-RELATED"/>
    <property type="match status" value="1"/>
</dbReference>
<comment type="caution">
    <text evidence="7">The sequence shown here is derived from an EMBL/GenBank/DDBJ whole genome shotgun (WGS) entry which is preliminary data.</text>
</comment>
<dbReference type="SUPFAM" id="SSF75304">
    <property type="entry name" value="Amidase signature (AS) enzymes"/>
    <property type="match status" value="1"/>
</dbReference>
<dbReference type="InterPro" id="IPR023631">
    <property type="entry name" value="Amidase_dom"/>
</dbReference>
<dbReference type="GO" id="GO:0004040">
    <property type="term" value="F:amidase activity"/>
    <property type="evidence" value="ECO:0007669"/>
    <property type="project" value="UniProtKB-EC"/>
</dbReference>
<dbReference type="AlphaFoldDB" id="A0A167WCD6"/>
<organism evidence="7 8">
    <name type="scientific">Ascosphaera apis ARSEF 7405</name>
    <dbReference type="NCBI Taxonomy" id="392613"/>
    <lineage>
        <taxon>Eukaryota</taxon>
        <taxon>Fungi</taxon>
        <taxon>Dikarya</taxon>
        <taxon>Ascomycota</taxon>
        <taxon>Pezizomycotina</taxon>
        <taxon>Eurotiomycetes</taxon>
        <taxon>Eurotiomycetidae</taxon>
        <taxon>Onygenales</taxon>
        <taxon>Ascosphaeraceae</taxon>
        <taxon>Ascosphaera</taxon>
    </lineage>
</organism>
<dbReference type="PIRSF" id="PIRSF001221">
    <property type="entry name" value="Amidase_fungi"/>
    <property type="match status" value="1"/>
</dbReference>
<evidence type="ECO:0000256" key="3">
    <source>
        <dbReference type="ARBA" id="ARBA00012922"/>
    </source>
</evidence>
<reference evidence="7 8" key="1">
    <citation type="journal article" date="2016" name="Genome Biol. Evol.">
        <title>Divergent and convergent evolution of fungal pathogenicity.</title>
        <authorList>
            <person name="Shang Y."/>
            <person name="Xiao G."/>
            <person name="Zheng P."/>
            <person name="Cen K."/>
            <person name="Zhan S."/>
            <person name="Wang C."/>
        </authorList>
    </citation>
    <scope>NUCLEOTIDE SEQUENCE [LARGE SCALE GENOMIC DNA]</scope>
    <source>
        <strain evidence="7 8">ARSEF 7405</strain>
    </source>
</reference>
<feature type="active site" description="Charge relay system" evidence="5">
    <location>
        <position position="215"/>
    </location>
</feature>
<dbReference type="OrthoDB" id="6428749at2759"/>
<evidence type="ECO:0000313" key="8">
    <source>
        <dbReference type="Proteomes" id="UP000242877"/>
    </source>
</evidence>
<sequence length="569" mass="62210">MEASWRDIIAKKRESLHAKIPSEWRISKEFIPTSMLSADESIAAVSFEKTNVMNVPRACGILSEKELQVTENWDINGLLGELRAGRLSAVDRAAIAHQVTRCLTEPLFQDALERASELDSHFSRTHETIGPLHGLPVSVKDCFDIEGVDSTIGMAYHAFRPAKANAPLVDLLRSLGAVIIAKTNVPQSVGAFDSVNYVFGRTMNPLNYNLSAGGSSGGEAALVAMRGSMIGIGTDFGGSIRVPAMCCGIYGLKPSTGRLPYGGQSSLEAPGKDRMVVKAVAGPIARSVEDIKALMKALIPYSENFGVDCIPGKWESETPALQGGKPHKFTIGVLRHDGLVDPLPPIANVLNEVVEKLRKVPGVEIVEVSVPKLLSKCQTLANRLAAIDGAYAMFDKIESTSEPLIPWIKARMRRGKPMNLDQILKLQAQRDEIEKEALAMWRTSTGAKVDAIIHPVAPHPVTEVDKFNVMSYTINWTTLDYPAATIPVRPFTKADLDVVNDLQTKPLNNWDKKNRDLWDSKSVDRQVYLDSPLSVQVIAPRLHEFDLTTAMALIDHAIQGNSKGRVSRL</sequence>
<dbReference type="EMBL" id="AZGZ01000024">
    <property type="protein sequence ID" value="KZZ88666.1"/>
    <property type="molecule type" value="Genomic_DNA"/>
</dbReference>
<dbReference type="Gene3D" id="3.90.1300.10">
    <property type="entry name" value="Amidase signature (AS) domain"/>
    <property type="match status" value="1"/>
</dbReference>
<proteinExistence type="inferred from homology"/>
<name>A0A167WCD6_9EURO</name>
<dbReference type="Pfam" id="PF01425">
    <property type="entry name" value="Amidase"/>
    <property type="match status" value="1"/>
</dbReference>
<evidence type="ECO:0000313" key="7">
    <source>
        <dbReference type="EMBL" id="KZZ88666.1"/>
    </source>
</evidence>
<feature type="domain" description="Amidase" evidence="6">
    <location>
        <begin position="89"/>
        <end position="546"/>
    </location>
</feature>
<feature type="active site" description="Charge relay system" evidence="5">
    <location>
        <position position="140"/>
    </location>
</feature>
<dbReference type="PANTHER" id="PTHR46072">
    <property type="entry name" value="AMIDASE-RELATED-RELATED"/>
    <property type="match status" value="1"/>
</dbReference>
<dbReference type="VEuPathDB" id="FungiDB:AAP_04764"/>
<keyword evidence="4 7" id="KW-0378">Hydrolase</keyword>
<comment type="catalytic activity">
    <reaction evidence="1">
        <text>a monocarboxylic acid amide + H2O = a monocarboxylate + NH4(+)</text>
        <dbReference type="Rhea" id="RHEA:12020"/>
        <dbReference type="ChEBI" id="CHEBI:15377"/>
        <dbReference type="ChEBI" id="CHEBI:28938"/>
        <dbReference type="ChEBI" id="CHEBI:35757"/>
        <dbReference type="ChEBI" id="CHEBI:83628"/>
        <dbReference type="EC" id="3.5.1.4"/>
    </reaction>
</comment>
<protein>
    <recommendedName>
        <fullName evidence="3">amidase</fullName>
        <ecNumber evidence="3">3.5.1.4</ecNumber>
    </recommendedName>
</protein>
<accession>A0A167WCD6</accession>
<evidence type="ECO:0000256" key="2">
    <source>
        <dbReference type="ARBA" id="ARBA00009199"/>
    </source>
</evidence>
<comment type="similarity">
    <text evidence="2">Belongs to the amidase family.</text>
</comment>
<evidence type="ECO:0000259" key="6">
    <source>
        <dbReference type="Pfam" id="PF01425"/>
    </source>
</evidence>
<dbReference type="PROSITE" id="PS00571">
    <property type="entry name" value="AMIDASES"/>
    <property type="match status" value="1"/>
</dbReference>
<dbReference type="Proteomes" id="UP000242877">
    <property type="component" value="Unassembled WGS sequence"/>
</dbReference>
<feature type="active site" description="Acyl-ester intermediate" evidence="5">
    <location>
        <position position="239"/>
    </location>
</feature>
<keyword evidence="8" id="KW-1185">Reference proteome</keyword>
<evidence type="ECO:0000256" key="1">
    <source>
        <dbReference type="ARBA" id="ARBA00001311"/>
    </source>
</evidence>
<evidence type="ECO:0000256" key="5">
    <source>
        <dbReference type="PIRSR" id="PIRSR001221-1"/>
    </source>
</evidence>
<dbReference type="InterPro" id="IPR020556">
    <property type="entry name" value="Amidase_CS"/>
</dbReference>